<evidence type="ECO:0008006" key="4">
    <source>
        <dbReference type="Google" id="ProtNLM"/>
    </source>
</evidence>
<proteinExistence type="predicted"/>
<sequence length="63" mass="7152">MKKGIKSFLTGKGLLLSGIVLVSIGSFLAYNQNDEINFFAYLFLFIGFIYLVIFSYFKLKALD</sequence>
<protein>
    <recommendedName>
        <fullName evidence="4">Phosphatidate cytidylyltransferase</fullName>
    </recommendedName>
</protein>
<feature type="transmembrane region" description="Helical" evidence="1">
    <location>
        <begin position="36"/>
        <end position="57"/>
    </location>
</feature>
<dbReference type="RefSeq" id="WP_290236789.1">
    <property type="nucleotide sequence ID" value="NZ_JAUFPZ010000002.1"/>
</dbReference>
<dbReference type="EMBL" id="JBHSAS010000012">
    <property type="protein sequence ID" value="MFC4029077.1"/>
    <property type="molecule type" value="Genomic_DNA"/>
</dbReference>
<keyword evidence="1" id="KW-1133">Transmembrane helix</keyword>
<evidence type="ECO:0000256" key="1">
    <source>
        <dbReference type="SAM" id="Phobius"/>
    </source>
</evidence>
<comment type="caution">
    <text evidence="2">The sequence shown here is derived from an EMBL/GenBank/DDBJ whole genome shotgun (WGS) entry which is preliminary data.</text>
</comment>
<reference evidence="3" key="1">
    <citation type="journal article" date="2019" name="Int. J. Syst. Evol. Microbiol.">
        <title>The Global Catalogue of Microorganisms (GCM) 10K type strain sequencing project: providing services to taxonomists for standard genome sequencing and annotation.</title>
        <authorList>
            <consortium name="The Broad Institute Genomics Platform"/>
            <consortium name="The Broad Institute Genome Sequencing Center for Infectious Disease"/>
            <person name="Wu L."/>
            <person name="Ma J."/>
        </authorList>
    </citation>
    <scope>NUCLEOTIDE SEQUENCE [LARGE SCALE GENOMIC DNA]</scope>
    <source>
        <strain evidence="3">CECT 9128</strain>
    </source>
</reference>
<feature type="transmembrane region" description="Helical" evidence="1">
    <location>
        <begin position="12"/>
        <end position="30"/>
    </location>
</feature>
<name>A0ABV8HAD8_9FLAO</name>
<keyword evidence="1" id="KW-0812">Transmembrane</keyword>
<accession>A0ABV8HAD8</accession>
<organism evidence="2 3">
    <name type="scientific">Zunongwangia endophytica</name>
    <dbReference type="NCBI Taxonomy" id="1808945"/>
    <lineage>
        <taxon>Bacteria</taxon>
        <taxon>Pseudomonadati</taxon>
        <taxon>Bacteroidota</taxon>
        <taxon>Flavobacteriia</taxon>
        <taxon>Flavobacteriales</taxon>
        <taxon>Flavobacteriaceae</taxon>
        <taxon>Zunongwangia</taxon>
    </lineage>
</organism>
<keyword evidence="1" id="KW-0472">Membrane</keyword>
<dbReference type="Proteomes" id="UP001595793">
    <property type="component" value="Unassembled WGS sequence"/>
</dbReference>
<evidence type="ECO:0000313" key="2">
    <source>
        <dbReference type="EMBL" id="MFC4029077.1"/>
    </source>
</evidence>
<keyword evidence="3" id="KW-1185">Reference proteome</keyword>
<gene>
    <name evidence="2" type="ORF">ACFOS1_16765</name>
</gene>
<evidence type="ECO:0000313" key="3">
    <source>
        <dbReference type="Proteomes" id="UP001595793"/>
    </source>
</evidence>